<evidence type="ECO:0000313" key="3">
    <source>
        <dbReference type="EMBL" id="OAP54093.1"/>
    </source>
</evidence>
<feature type="compositionally biased region" description="Polar residues" evidence="1">
    <location>
        <begin position="571"/>
        <end position="589"/>
    </location>
</feature>
<dbReference type="STRING" id="1367422.A0A178Z4H4"/>
<feature type="compositionally biased region" description="Basic and acidic residues" evidence="1">
    <location>
        <begin position="507"/>
        <end position="534"/>
    </location>
</feature>
<feature type="domain" description="JmjC" evidence="2">
    <location>
        <begin position="329"/>
        <end position="496"/>
    </location>
</feature>
<sequence>MSDVALKLEGIEEVLKKLTSVVDTYSRPPPWTEIRSMISEIATTVQDLKEEVEGSVTVTSHHGRARADGHNVIQEARLPNSAPSRQARLQVDQNRSATQERPQGGESAAIDASAMADRRTNSTSQLSESAPHNNDAHWTIPDHSRAGSTTAHQRAEVSRPREYAAASVVVPHCSPRPVASAPAQPDYSTPAISQTPRNDNITVPHRKEHGVVVLMPLDMDQCRDMPFLFSQAVALGARKTGVFKFVLPDDFEPGSHAVSSITTRISTFESLLGPDNIFRISRTEDRETLYISHATFAPMEPDELAEMVERRLGDPEAMSKMRYCADLPARTAEDRRLLGLPAESPIWPLKDNLLDRTKYSVPGFHWPYGYASSDDGSLSVIHREDGNLSSLNALHHGREKLWYVVAQKDGPLIENHVKRGKCAQKVRHASRWIPRSKLNAIGASFVAFVQRPREVVVVWGDSYHQGGTIGPTVAEAVNYGNPNWSIEGYSECSPNCNVFPIPNTFLEFRDPSEPQREQEAESERETESEPEAHDLPVSGRRNRLVSNGPNQAGEAAVRSLVSLGKRRRDQSPTPSASGKRSRISRSSADTEMIANHNIWSAPISQMAKAICSRAAIEQFFAIVRGRRDIEPTALRMSRGRDGLQSNDPTRMLQNDIAAIHVSYRKGGFHHFLVRLYQARLAQHAEELKRSREIEIGQSRGRVPKGGIQKILQGTGMDSRQFHYHRERGTTWRTFSEMFPGILAFLPFQTHEFGFSSRDWVRLQDIDFHSLRGHLDKEQISALCAAGKKFEDSLDLTADDVEFAGEDVSLDNVSVEDLFSYLEPVPTMDDNQYQEGEYPNWRRPQDWPEDWPWPVDPTYIPPGERQCEYCDESKCNCFKHRPEILPRIRISPDKGRGLQAVAKEAGHIVYPRGTILGYVTGKLAPPNTYHDGPGLLLFRDDLINCPEVAQINCIERSTMFGYLNRACVPTIELVGRRVSGRYRMSIVARRDILDTEELTITSNRDYCGERTECPCPTRLMQVP</sequence>
<feature type="region of interest" description="Disordered" evidence="1">
    <location>
        <begin position="174"/>
        <end position="201"/>
    </location>
</feature>
<gene>
    <name evidence="3" type="ORF">AYL99_11628</name>
</gene>
<feature type="compositionally biased region" description="Polar residues" evidence="1">
    <location>
        <begin position="91"/>
        <end position="101"/>
    </location>
</feature>
<name>A0A178Z4H4_9EURO</name>
<evidence type="ECO:0000313" key="4">
    <source>
        <dbReference type="Proteomes" id="UP000078343"/>
    </source>
</evidence>
<reference evidence="3 4" key="1">
    <citation type="submission" date="2016-04" db="EMBL/GenBank/DDBJ databases">
        <title>Draft genome of Fonsecaea erecta CBS 125763.</title>
        <authorList>
            <person name="Weiss V.A."/>
            <person name="Vicente V.A."/>
            <person name="Raittz R.T."/>
            <person name="Moreno L.F."/>
            <person name="De Souza E.M."/>
            <person name="Pedrosa F.O."/>
            <person name="Steffens M.B."/>
            <person name="Faoro H."/>
            <person name="Tadra-Sfeir M.Z."/>
            <person name="Najafzadeh M.J."/>
            <person name="Felipe M.S."/>
            <person name="Teixeira M."/>
            <person name="Sun J."/>
            <person name="Xi L."/>
            <person name="Gomes R."/>
            <person name="De Azevedo C.M."/>
            <person name="Salgado C.G."/>
            <person name="Da Silva M.B."/>
            <person name="Nascimento M.F."/>
            <person name="Queiroz-Telles F."/>
            <person name="Attili D.S."/>
            <person name="Gorbushina A."/>
        </authorList>
    </citation>
    <scope>NUCLEOTIDE SEQUENCE [LARGE SCALE GENOMIC DNA]</scope>
    <source>
        <strain evidence="3 4">CBS 125763</strain>
    </source>
</reference>
<dbReference type="RefSeq" id="XP_018687460.1">
    <property type="nucleotide sequence ID" value="XM_018843133.1"/>
</dbReference>
<feature type="compositionally biased region" description="Polar residues" evidence="1">
    <location>
        <begin position="186"/>
        <end position="201"/>
    </location>
</feature>
<dbReference type="PANTHER" id="PTHR10694:SF7">
    <property type="entry name" value="[HISTONE H3]-TRIMETHYL-L-LYSINE(9) DEMETHYLASE"/>
    <property type="match status" value="1"/>
</dbReference>
<dbReference type="SUPFAM" id="SSF51197">
    <property type="entry name" value="Clavaminate synthase-like"/>
    <property type="match status" value="1"/>
</dbReference>
<dbReference type="GO" id="GO:0005634">
    <property type="term" value="C:nucleus"/>
    <property type="evidence" value="ECO:0007669"/>
    <property type="project" value="TreeGrafter"/>
</dbReference>
<proteinExistence type="predicted"/>
<dbReference type="GO" id="GO:0051864">
    <property type="term" value="F:histone H3K36 demethylase activity"/>
    <property type="evidence" value="ECO:0007669"/>
    <property type="project" value="TreeGrafter"/>
</dbReference>
<dbReference type="PROSITE" id="PS51184">
    <property type="entry name" value="JMJC"/>
    <property type="match status" value="1"/>
</dbReference>
<protein>
    <recommendedName>
        <fullName evidence="2">JmjC domain-containing protein</fullName>
    </recommendedName>
</protein>
<dbReference type="SMART" id="SM00558">
    <property type="entry name" value="JmjC"/>
    <property type="match status" value="1"/>
</dbReference>
<dbReference type="GeneID" id="30015796"/>
<dbReference type="InterPro" id="IPR003347">
    <property type="entry name" value="JmjC_dom"/>
</dbReference>
<dbReference type="Proteomes" id="UP000078343">
    <property type="component" value="Unassembled WGS sequence"/>
</dbReference>
<dbReference type="EMBL" id="LVYI01000015">
    <property type="protein sequence ID" value="OAP54093.1"/>
    <property type="molecule type" value="Genomic_DNA"/>
</dbReference>
<dbReference type="PANTHER" id="PTHR10694">
    <property type="entry name" value="LYSINE-SPECIFIC DEMETHYLASE"/>
    <property type="match status" value="1"/>
</dbReference>
<organism evidence="3 4">
    <name type="scientific">Fonsecaea erecta</name>
    <dbReference type="NCBI Taxonomy" id="1367422"/>
    <lineage>
        <taxon>Eukaryota</taxon>
        <taxon>Fungi</taxon>
        <taxon>Dikarya</taxon>
        <taxon>Ascomycota</taxon>
        <taxon>Pezizomycotina</taxon>
        <taxon>Eurotiomycetes</taxon>
        <taxon>Chaetothyriomycetidae</taxon>
        <taxon>Chaetothyriales</taxon>
        <taxon>Herpotrichiellaceae</taxon>
        <taxon>Fonsecaea</taxon>
    </lineage>
</organism>
<dbReference type="CDD" id="cd08161">
    <property type="entry name" value="SET"/>
    <property type="match status" value="1"/>
</dbReference>
<feature type="compositionally biased region" description="Polar residues" evidence="1">
    <location>
        <begin position="121"/>
        <end position="132"/>
    </location>
</feature>
<feature type="region of interest" description="Disordered" evidence="1">
    <location>
        <begin position="76"/>
        <end position="160"/>
    </location>
</feature>
<dbReference type="Gene3D" id="2.170.270.10">
    <property type="entry name" value="SET domain"/>
    <property type="match status" value="1"/>
</dbReference>
<evidence type="ECO:0000256" key="1">
    <source>
        <dbReference type="SAM" id="MobiDB-lite"/>
    </source>
</evidence>
<dbReference type="GO" id="GO:0010468">
    <property type="term" value="P:regulation of gene expression"/>
    <property type="evidence" value="ECO:0007669"/>
    <property type="project" value="TreeGrafter"/>
</dbReference>
<dbReference type="OrthoDB" id="4152543at2759"/>
<feature type="region of interest" description="Disordered" evidence="1">
    <location>
        <begin position="507"/>
        <end position="589"/>
    </location>
</feature>
<accession>A0A178Z4H4</accession>
<dbReference type="GO" id="GO:0032454">
    <property type="term" value="F:histone H3K9 demethylase activity"/>
    <property type="evidence" value="ECO:0007669"/>
    <property type="project" value="TreeGrafter"/>
</dbReference>
<dbReference type="SMART" id="SM00317">
    <property type="entry name" value="SET"/>
    <property type="match status" value="1"/>
</dbReference>
<dbReference type="InterPro" id="IPR046341">
    <property type="entry name" value="SET_dom_sf"/>
</dbReference>
<dbReference type="Gene3D" id="2.60.120.650">
    <property type="entry name" value="Cupin"/>
    <property type="match status" value="1"/>
</dbReference>
<keyword evidence="4" id="KW-1185">Reference proteome</keyword>
<dbReference type="Pfam" id="PF02373">
    <property type="entry name" value="JmjC"/>
    <property type="match status" value="1"/>
</dbReference>
<evidence type="ECO:0000259" key="2">
    <source>
        <dbReference type="PROSITE" id="PS51184"/>
    </source>
</evidence>
<dbReference type="GO" id="GO:0000785">
    <property type="term" value="C:chromatin"/>
    <property type="evidence" value="ECO:0007669"/>
    <property type="project" value="TreeGrafter"/>
</dbReference>
<dbReference type="AlphaFoldDB" id="A0A178Z4H4"/>
<dbReference type="SUPFAM" id="SSF82199">
    <property type="entry name" value="SET domain"/>
    <property type="match status" value="1"/>
</dbReference>
<dbReference type="InterPro" id="IPR001214">
    <property type="entry name" value="SET_dom"/>
</dbReference>
<comment type="caution">
    <text evidence="3">The sequence shown here is derived from an EMBL/GenBank/DDBJ whole genome shotgun (WGS) entry which is preliminary data.</text>
</comment>